<proteinExistence type="predicted"/>
<comment type="caution">
    <text evidence="1">The sequence shown here is derived from an EMBL/GenBank/DDBJ whole genome shotgun (WGS) entry which is preliminary data.</text>
</comment>
<protein>
    <submittedName>
        <fullName evidence="1">Uncharacterized protein</fullName>
    </submittedName>
</protein>
<accession>A0AC60QDA9</accession>
<dbReference type="Proteomes" id="UP000805193">
    <property type="component" value="Unassembled WGS sequence"/>
</dbReference>
<evidence type="ECO:0000313" key="1">
    <source>
        <dbReference type="EMBL" id="KAG0432082.1"/>
    </source>
</evidence>
<organism evidence="1 2">
    <name type="scientific">Ixodes persulcatus</name>
    <name type="common">Taiga tick</name>
    <dbReference type="NCBI Taxonomy" id="34615"/>
    <lineage>
        <taxon>Eukaryota</taxon>
        <taxon>Metazoa</taxon>
        <taxon>Ecdysozoa</taxon>
        <taxon>Arthropoda</taxon>
        <taxon>Chelicerata</taxon>
        <taxon>Arachnida</taxon>
        <taxon>Acari</taxon>
        <taxon>Parasitiformes</taxon>
        <taxon>Ixodida</taxon>
        <taxon>Ixodoidea</taxon>
        <taxon>Ixodidae</taxon>
        <taxon>Ixodinae</taxon>
        <taxon>Ixodes</taxon>
    </lineage>
</organism>
<gene>
    <name evidence="1" type="ORF">HPB47_021180</name>
</gene>
<dbReference type="EMBL" id="JABSTQ010009178">
    <property type="protein sequence ID" value="KAG0432082.1"/>
    <property type="molecule type" value="Genomic_DNA"/>
</dbReference>
<evidence type="ECO:0000313" key="2">
    <source>
        <dbReference type="Proteomes" id="UP000805193"/>
    </source>
</evidence>
<name>A0AC60QDA9_IXOPE</name>
<keyword evidence="2" id="KW-1185">Reference proteome</keyword>
<sequence length="447" mass="50207">MKKARYDEVQSTSCSGECPKEGTPVSTRVTKKAGPYLLGPRLGTSPVCSITQCLARKEGTDDFYTIKILTIQNPQEESQEDRQGKMLLHTEYSLLSLLHDQDGVVHHHGIFKDRAWEEREVGGSLVYTGRQRQRLCLVLDCLCSHDFSPATADLVNLQHYVIREKRLHEREALFIFHDIVRVVCDLHKRNIVHRDLKLGNMVFHKRSRKVTITNFCLGKHLLNENDLLKDQRGSPAYISPDVLSGKPYLGKPSDMWALGVVLFTMLYGQFPFYDSVPQELFRKIKAAEFTLPEDSPISENTKMIIRKLLVLNPKQRMTAGEVLDALGGTLAMWSSLAATGGSMQVVPDVDDEPRDDEPNRKRTPPEATLAPPAPQQQQSAARPNVGDLIFGGRGARPAPEMRKTPAGGAPKRRHPGTVPVQRVHEDARPLTPLESVHFRHLLQRNNS</sequence>
<reference evidence="1 2" key="1">
    <citation type="journal article" date="2020" name="Cell">
        <title>Large-Scale Comparative Analyses of Tick Genomes Elucidate Their Genetic Diversity and Vector Capacities.</title>
        <authorList>
            <consortium name="Tick Genome and Microbiome Consortium (TIGMIC)"/>
            <person name="Jia N."/>
            <person name="Wang J."/>
            <person name="Shi W."/>
            <person name="Du L."/>
            <person name="Sun Y."/>
            <person name="Zhan W."/>
            <person name="Jiang J.F."/>
            <person name="Wang Q."/>
            <person name="Zhang B."/>
            <person name="Ji P."/>
            <person name="Bell-Sakyi L."/>
            <person name="Cui X.M."/>
            <person name="Yuan T.T."/>
            <person name="Jiang B.G."/>
            <person name="Yang W.F."/>
            <person name="Lam T.T."/>
            <person name="Chang Q.C."/>
            <person name="Ding S.J."/>
            <person name="Wang X.J."/>
            <person name="Zhu J.G."/>
            <person name="Ruan X.D."/>
            <person name="Zhao L."/>
            <person name="Wei J.T."/>
            <person name="Ye R.Z."/>
            <person name="Que T.C."/>
            <person name="Du C.H."/>
            <person name="Zhou Y.H."/>
            <person name="Cheng J.X."/>
            <person name="Dai P.F."/>
            <person name="Guo W.B."/>
            <person name="Han X.H."/>
            <person name="Huang E.J."/>
            <person name="Li L.F."/>
            <person name="Wei W."/>
            <person name="Gao Y.C."/>
            <person name="Liu J.Z."/>
            <person name="Shao H.Z."/>
            <person name="Wang X."/>
            <person name="Wang C.C."/>
            <person name="Yang T.C."/>
            <person name="Huo Q.B."/>
            <person name="Li W."/>
            <person name="Chen H.Y."/>
            <person name="Chen S.E."/>
            <person name="Zhou L.G."/>
            <person name="Ni X.B."/>
            <person name="Tian J.H."/>
            <person name="Sheng Y."/>
            <person name="Liu T."/>
            <person name="Pan Y.S."/>
            <person name="Xia L.Y."/>
            <person name="Li J."/>
            <person name="Zhao F."/>
            <person name="Cao W.C."/>
        </authorList>
    </citation>
    <scope>NUCLEOTIDE SEQUENCE [LARGE SCALE GENOMIC DNA]</scope>
    <source>
        <strain evidence="1">Iper-2018</strain>
    </source>
</reference>